<dbReference type="InterPro" id="IPR001073">
    <property type="entry name" value="C1q_dom"/>
</dbReference>
<name>A0A8B8BFQ7_CRAVI</name>
<keyword evidence="5" id="KW-1185">Reference proteome</keyword>
<feature type="chain" id="PRO_5033991049" evidence="3">
    <location>
        <begin position="18"/>
        <end position="181"/>
    </location>
</feature>
<dbReference type="PRINTS" id="PR00007">
    <property type="entry name" value="COMPLEMNTC1Q"/>
</dbReference>
<protein>
    <submittedName>
        <fullName evidence="6">Heavy metal-binding protein HIP-like</fullName>
    </submittedName>
</protein>
<keyword evidence="2" id="KW-0964">Secreted</keyword>
<proteinExistence type="predicted"/>
<sequence>MNSAFVLLLTFATIVSGGGNETPQQVVTRYNNYKTICTGLGYQNLQCKAGNDGGIVFQSTLTKDLQNLKYQETVIYDKVTLNEGNAYNKDTGKFTATVGGVYAFSWTTLSNPGKYFITEIVHNGNSIALSQCDGRGLTGYPSSTNQANIKMKTGDKVWIRTYAKDGLYALGRWCSFSGFKI</sequence>
<dbReference type="OrthoDB" id="6077627at2759"/>
<dbReference type="GO" id="GO:0005581">
    <property type="term" value="C:collagen trimer"/>
    <property type="evidence" value="ECO:0007669"/>
    <property type="project" value="UniProtKB-KW"/>
</dbReference>
<dbReference type="SUPFAM" id="SSF49842">
    <property type="entry name" value="TNF-like"/>
    <property type="match status" value="1"/>
</dbReference>
<evidence type="ECO:0000259" key="4">
    <source>
        <dbReference type="PROSITE" id="PS50871"/>
    </source>
</evidence>
<dbReference type="Gene3D" id="2.60.120.40">
    <property type="match status" value="1"/>
</dbReference>
<evidence type="ECO:0000313" key="6">
    <source>
        <dbReference type="RefSeq" id="XP_022302195.1"/>
    </source>
</evidence>
<dbReference type="RefSeq" id="XP_022302195.1">
    <property type="nucleotide sequence ID" value="XM_022446487.1"/>
</dbReference>
<feature type="domain" description="C1q" evidence="4">
    <location>
        <begin position="50"/>
        <end position="181"/>
    </location>
</feature>
<organism evidence="5 6">
    <name type="scientific">Crassostrea virginica</name>
    <name type="common">Eastern oyster</name>
    <dbReference type="NCBI Taxonomy" id="6565"/>
    <lineage>
        <taxon>Eukaryota</taxon>
        <taxon>Metazoa</taxon>
        <taxon>Spiralia</taxon>
        <taxon>Lophotrochozoa</taxon>
        <taxon>Mollusca</taxon>
        <taxon>Bivalvia</taxon>
        <taxon>Autobranchia</taxon>
        <taxon>Pteriomorphia</taxon>
        <taxon>Ostreida</taxon>
        <taxon>Ostreoidea</taxon>
        <taxon>Ostreidae</taxon>
        <taxon>Crassostrea</taxon>
    </lineage>
</organism>
<comment type="subcellular location">
    <subcellularLocation>
        <location evidence="1">Secreted</location>
    </subcellularLocation>
</comment>
<dbReference type="GeneID" id="111110122"/>
<evidence type="ECO:0000313" key="5">
    <source>
        <dbReference type="Proteomes" id="UP000694844"/>
    </source>
</evidence>
<dbReference type="SMART" id="SM00110">
    <property type="entry name" value="C1Q"/>
    <property type="match status" value="1"/>
</dbReference>
<dbReference type="AlphaFoldDB" id="A0A8B8BFQ7"/>
<dbReference type="InterPro" id="IPR050392">
    <property type="entry name" value="Collagen/C1q_domain"/>
</dbReference>
<dbReference type="PROSITE" id="PS50871">
    <property type="entry name" value="C1Q"/>
    <property type="match status" value="1"/>
</dbReference>
<dbReference type="PANTHER" id="PTHR15427">
    <property type="entry name" value="EMILIN ELASTIN MICROFIBRIL INTERFACE-LOCATED PROTEIN ELASTIN MICROFIBRIL INTERFACER"/>
    <property type="match status" value="1"/>
</dbReference>
<accession>A0A8B8BFQ7</accession>
<feature type="signal peptide" evidence="3">
    <location>
        <begin position="1"/>
        <end position="17"/>
    </location>
</feature>
<evidence type="ECO:0000256" key="3">
    <source>
        <dbReference type="SAM" id="SignalP"/>
    </source>
</evidence>
<keyword evidence="3" id="KW-0732">Signal</keyword>
<dbReference type="Proteomes" id="UP000694844">
    <property type="component" value="Chromosome 8"/>
</dbReference>
<gene>
    <name evidence="6" type="primary">LOC111110122</name>
</gene>
<evidence type="ECO:0000256" key="2">
    <source>
        <dbReference type="ARBA" id="ARBA00022525"/>
    </source>
</evidence>
<dbReference type="Pfam" id="PF00386">
    <property type="entry name" value="C1q"/>
    <property type="match status" value="1"/>
</dbReference>
<dbReference type="PANTHER" id="PTHR15427:SF33">
    <property type="entry name" value="COLLAGEN IV NC1 DOMAIN-CONTAINING PROTEIN"/>
    <property type="match status" value="1"/>
</dbReference>
<evidence type="ECO:0000256" key="1">
    <source>
        <dbReference type="ARBA" id="ARBA00004613"/>
    </source>
</evidence>
<dbReference type="InterPro" id="IPR008983">
    <property type="entry name" value="Tumour_necrosis_fac-like_dom"/>
</dbReference>
<reference evidence="6" key="1">
    <citation type="submission" date="2025-08" db="UniProtKB">
        <authorList>
            <consortium name="RefSeq"/>
        </authorList>
    </citation>
    <scope>IDENTIFICATION</scope>
    <source>
        <tissue evidence="6">Whole sample</tissue>
    </source>
</reference>
<dbReference type="KEGG" id="cvn:111110122"/>